<name>A0A8J4PXA4_9MYCE</name>
<gene>
    <name evidence="2" type="ORF">CYY_002129</name>
</gene>
<sequence length="230" mass="27313">MDVDMDSDLDWSSDEEYKVEEEEDYEEWSDEELEEDDESEEDEEDLQNGDQDFTPLHSRYEIFFKDEFKHENEILNEYILSLNGDQEDDHEEEQLPVDDYQDKNIHNLPYHIYNQKEAQEDVSDIAEVIQQNQVVQLIKILESDPYVQLPINLIVGPILDGHTNILRVLFHYRSFEGLVNEIDFSGLMEVVLEKQDPILFKLFVKNLCSSLFTKLLNRYTKRLSQLNIQL</sequence>
<evidence type="ECO:0000313" key="3">
    <source>
        <dbReference type="Proteomes" id="UP000695562"/>
    </source>
</evidence>
<organism evidence="2 3">
    <name type="scientific">Polysphondylium violaceum</name>
    <dbReference type="NCBI Taxonomy" id="133409"/>
    <lineage>
        <taxon>Eukaryota</taxon>
        <taxon>Amoebozoa</taxon>
        <taxon>Evosea</taxon>
        <taxon>Eumycetozoa</taxon>
        <taxon>Dictyostelia</taxon>
        <taxon>Dictyosteliales</taxon>
        <taxon>Dictyosteliaceae</taxon>
        <taxon>Polysphondylium</taxon>
    </lineage>
</organism>
<dbReference type="EMBL" id="AJWJ01000056">
    <property type="protein sequence ID" value="KAF2076578.1"/>
    <property type="molecule type" value="Genomic_DNA"/>
</dbReference>
<dbReference type="AlphaFoldDB" id="A0A8J4PXA4"/>
<feature type="region of interest" description="Disordered" evidence="1">
    <location>
        <begin position="1"/>
        <end position="53"/>
    </location>
</feature>
<feature type="compositionally biased region" description="Acidic residues" evidence="1">
    <location>
        <begin position="1"/>
        <end position="47"/>
    </location>
</feature>
<dbReference type="Proteomes" id="UP000695562">
    <property type="component" value="Unassembled WGS sequence"/>
</dbReference>
<protein>
    <submittedName>
        <fullName evidence="2">Uncharacterized protein</fullName>
    </submittedName>
</protein>
<proteinExistence type="predicted"/>
<accession>A0A8J4PXA4</accession>
<keyword evidence="3" id="KW-1185">Reference proteome</keyword>
<evidence type="ECO:0000313" key="2">
    <source>
        <dbReference type="EMBL" id="KAF2076578.1"/>
    </source>
</evidence>
<evidence type="ECO:0000256" key="1">
    <source>
        <dbReference type="SAM" id="MobiDB-lite"/>
    </source>
</evidence>
<comment type="caution">
    <text evidence="2">The sequence shown here is derived from an EMBL/GenBank/DDBJ whole genome shotgun (WGS) entry which is preliminary data.</text>
</comment>
<reference evidence="2" key="1">
    <citation type="submission" date="2020-01" db="EMBL/GenBank/DDBJ databases">
        <title>Development of genomics and gene disruption for Polysphondylium violaceum indicates a role for the polyketide synthase stlB in stalk morphogenesis.</title>
        <authorList>
            <person name="Narita B."/>
            <person name="Kawabe Y."/>
            <person name="Kin K."/>
            <person name="Saito T."/>
            <person name="Gibbs R."/>
            <person name="Kuspa A."/>
            <person name="Muzny D."/>
            <person name="Queller D."/>
            <person name="Richards S."/>
            <person name="Strassman J."/>
            <person name="Sucgang R."/>
            <person name="Worley K."/>
            <person name="Schaap P."/>
        </authorList>
    </citation>
    <scope>NUCLEOTIDE SEQUENCE</scope>
    <source>
        <strain evidence="2">QSvi11</strain>
    </source>
</reference>